<dbReference type="Gene3D" id="3.40.50.720">
    <property type="entry name" value="NAD(P)-binding Rossmann-like Domain"/>
    <property type="match status" value="1"/>
</dbReference>
<evidence type="ECO:0000256" key="1">
    <source>
        <dbReference type="ARBA" id="ARBA00023002"/>
    </source>
</evidence>
<dbReference type="GO" id="GO:0016491">
    <property type="term" value="F:oxidoreductase activity"/>
    <property type="evidence" value="ECO:0007669"/>
    <property type="project" value="UniProtKB-KW"/>
</dbReference>
<organism evidence="3 4">
    <name type="scientific">Hymenoscyphus fraxineus</name>
    <dbReference type="NCBI Taxonomy" id="746836"/>
    <lineage>
        <taxon>Eukaryota</taxon>
        <taxon>Fungi</taxon>
        <taxon>Dikarya</taxon>
        <taxon>Ascomycota</taxon>
        <taxon>Pezizomycotina</taxon>
        <taxon>Leotiomycetes</taxon>
        <taxon>Helotiales</taxon>
        <taxon>Helotiaceae</taxon>
        <taxon>Hymenoscyphus</taxon>
    </lineage>
</organism>
<name>A0A9N9L031_9HELO</name>
<evidence type="ECO:0000313" key="4">
    <source>
        <dbReference type="Proteomes" id="UP000696280"/>
    </source>
</evidence>
<dbReference type="InterPro" id="IPR057326">
    <property type="entry name" value="KR_dom"/>
</dbReference>
<gene>
    <name evidence="3" type="ORF">HYFRA_00010989</name>
</gene>
<dbReference type="PANTHER" id="PTHR43658:SF8">
    <property type="entry name" value="17-BETA-HYDROXYSTEROID DEHYDROGENASE 14-RELATED"/>
    <property type="match status" value="1"/>
</dbReference>
<keyword evidence="4" id="KW-1185">Reference proteome</keyword>
<dbReference type="Proteomes" id="UP000696280">
    <property type="component" value="Unassembled WGS sequence"/>
</dbReference>
<dbReference type="PRINTS" id="PR00081">
    <property type="entry name" value="GDHRDH"/>
</dbReference>
<dbReference type="SUPFAM" id="SSF51735">
    <property type="entry name" value="NAD(P)-binding Rossmann-fold domains"/>
    <property type="match status" value="1"/>
</dbReference>
<dbReference type="PANTHER" id="PTHR43658">
    <property type="entry name" value="SHORT-CHAIN DEHYDROGENASE/REDUCTASE"/>
    <property type="match status" value="1"/>
</dbReference>
<protein>
    <recommendedName>
        <fullName evidence="2">Ketoreductase domain-containing protein</fullName>
    </recommendedName>
</protein>
<dbReference type="InterPro" id="IPR002347">
    <property type="entry name" value="SDR_fam"/>
</dbReference>
<accession>A0A9N9L031</accession>
<dbReference type="SMART" id="SM00822">
    <property type="entry name" value="PKS_KR"/>
    <property type="match status" value="1"/>
</dbReference>
<dbReference type="Pfam" id="PF00106">
    <property type="entry name" value="adh_short"/>
    <property type="match status" value="1"/>
</dbReference>
<dbReference type="AlphaFoldDB" id="A0A9N9L031"/>
<comment type="caution">
    <text evidence="3">The sequence shown here is derived from an EMBL/GenBank/DDBJ whole genome shotgun (WGS) entry which is preliminary data.</text>
</comment>
<evidence type="ECO:0000313" key="3">
    <source>
        <dbReference type="EMBL" id="CAG8955723.1"/>
    </source>
</evidence>
<sequence length="264" mass="27869">MKIEGRTFVVSGGASGLGRACVEDICKAGGYAAILDLSAEYAEEVNQAVGGGKTKFFKTDVTDTESIAAAVQGTVEWIKQTGKEIGGVITAAGTATFAPIIDKDLNPFSLKDLDFILAANLRGTVDLVRQIAPHLARTTPVGPDGERGVVIMVSSSSAFDGQSGQVAYAASKGAIVSLTMPLTRDLSPHGIRVVTVAPSLFDSRMTSFLSDEVITNLKKNMEFPPRPGKPHEFSSLVIQGIENVMMNGTVIRLDGGSRLPPRME</sequence>
<proteinExistence type="predicted"/>
<keyword evidence="1" id="KW-0560">Oxidoreductase</keyword>
<dbReference type="EMBL" id="CAJVRL010000065">
    <property type="protein sequence ID" value="CAG8955723.1"/>
    <property type="molecule type" value="Genomic_DNA"/>
</dbReference>
<evidence type="ECO:0000259" key="2">
    <source>
        <dbReference type="SMART" id="SM00822"/>
    </source>
</evidence>
<reference evidence="3" key="1">
    <citation type="submission" date="2021-07" db="EMBL/GenBank/DDBJ databases">
        <authorList>
            <person name="Durling M."/>
        </authorList>
    </citation>
    <scope>NUCLEOTIDE SEQUENCE</scope>
</reference>
<dbReference type="InterPro" id="IPR036291">
    <property type="entry name" value="NAD(P)-bd_dom_sf"/>
</dbReference>
<feature type="domain" description="Ketoreductase" evidence="2">
    <location>
        <begin position="6"/>
        <end position="204"/>
    </location>
</feature>
<dbReference type="OrthoDB" id="1274115at2759"/>